<dbReference type="AlphaFoldDB" id="A0AAW6AY11"/>
<reference evidence="7" key="2">
    <citation type="submission" date="2023-01" db="EMBL/GenBank/DDBJ databases">
        <title>Human gut microbiome strain richness.</title>
        <authorList>
            <person name="Chen-Liaw A."/>
        </authorList>
    </citation>
    <scope>NUCLEOTIDE SEQUENCE</scope>
    <source>
        <strain evidence="7">B1_m1001713B170214d0_201011</strain>
    </source>
</reference>
<feature type="domain" description="Periplasmic binding protein" evidence="5">
    <location>
        <begin position="66"/>
        <end position="334"/>
    </location>
</feature>
<sequence>MKKVLAVVLASAMAMSLTACSSQKPAETAAASVAETKAETTEAAGEETKAPEAGEEVTDLKGKMMGVVTPAADHGFTAESIQHCEAEVKMLAEKYGFEYKFMTAAESGEQSNAVETILGMNPDVMVLWPVTGDELRSSAQQVQDAGVPLIIYDRLIEGFEPTSWIMGDNDAIGEGAGEYFSEYFKDELAAGEVGLLEFKGDSSTVPMQRSNGFWKTADSNFKKIQEFSTDWSQQKAMEQMEDFLNTKSVEEIESVQAIFTHDDEIVFGIVEALKNYNGPAKLNIKLISGVSAGEGFMKLFEDSGLEGIDFMTYTFSPSMVRDAVDLGLDVLEGKTLEPSYLIPTEMIDKNNYKEYMESDLYKIRYSLQ</sequence>
<dbReference type="GeneID" id="57968290"/>
<organism evidence="6 8">
    <name type="scientific">Clostridium symbiosum</name>
    <name type="common">Bacteroides symbiosus</name>
    <dbReference type="NCBI Taxonomy" id="1512"/>
    <lineage>
        <taxon>Bacteria</taxon>
        <taxon>Bacillati</taxon>
        <taxon>Bacillota</taxon>
        <taxon>Clostridia</taxon>
        <taxon>Lachnospirales</taxon>
        <taxon>Lachnospiraceae</taxon>
        <taxon>Otoolea</taxon>
    </lineage>
</organism>
<comment type="similarity">
    <text evidence="2">Belongs to the bacterial solute-binding protein 2 family.</text>
</comment>
<dbReference type="InterPro" id="IPR025997">
    <property type="entry name" value="SBP_2_dom"/>
</dbReference>
<evidence type="ECO:0000256" key="4">
    <source>
        <dbReference type="SAM" id="SignalP"/>
    </source>
</evidence>
<evidence type="ECO:0000313" key="8">
    <source>
        <dbReference type="Proteomes" id="UP001203136"/>
    </source>
</evidence>
<reference evidence="6" key="1">
    <citation type="journal article" date="2022" name="Cell Host Microbe">
        <title>Colonization of the live biotherapeutic product VE303 and modulation of the microbiota and metabolites in healthy volunteers.</title>
        <authorList>
            <person name="Dsouza M."/>
            <person name="Menon R."/>
            <person name="Crossette E."/>
            <person name="Bhattarai S.K."/>
            <person name="Schneider J."/>
            <person name="Kim Y.G."/>
            <person name="Reddy S."/>
            <person name="Caballero S."/>
            <person name="Felix C."/>
            <person name="Cornacchione L."/>
            <person name="Hendrickson J."/>
            <person name="Watson A.R."/>
            <person name="Minot S.S."/>
            <person name="Greenfield N."/>
            <person name="Schopf L."/>
            <person name="Szabady R."/>
            <person name="Patarroyo J."/>
            <person name="Smith W."/>
            <person name="Harrison P."/>
            <person name="Kuijper E.J."/>
            <person name="Kelly C.P."/>
            <person name="Olle B."/>
            <person name="Bobilev D."/>
            <person name="Silber J.L."/>
            <person name="Bucci V."/>
            <person name="Roberts B."/>
            <person name="Faith J."/>
            <person name="Norman J.M."/>
        </authorList>
    </citation>
    <scope>NUCLEOTIDE SEQUENCE</scope>
    <source>
        <strain evidence="6">VE303-04</strain>
    </source>
</reference>
<feature type="chain" id="PRO_5044477618" evidence="4">
    <location>
        <begin position="22"/>
        <end position="368"/>
    </location>
</feature>
<dbReference type="PANTHER" id="PTHR46847:SF1">
    <property type="entry name" value="D-ALLOSE-BINDING PERIPLASMIC PROTEIN-RELATED"/>
    <property type="match status" value="1"/>
</dbReference>
<dbReference type="Pfam" id="PF13407">
    <property type="entry name" value="Peripla_BP_4"/>
    <property type="match status" value="1"/>
</dbReference>
<dbReference type="Gene3D" id="3.40.50.2300">
    <property type="match status" value="2"/>
</dbReference>
<gene>
    <name evidence="6" type="ORF">K5I21_24600</name>
    <name evidence="7" type="ORF">PM006_10380</name>
</gene>
<comment type="subcellular location">
    <subcellularLocation>
        <location evidence="1">Cell envelope</location>
    </subcellularLocation>
</comment>
<protein>
    <submittedName>
        <fullName evidence="6">Substrate-binding domain-containing protein</fullName>
    </submittedName>
</protein>
<proteinExistence type="inferred from homology"/>
<dbReference type="InterPro" id="IPR028082">
    <property type="entry name" value="Peripla_BP_I"/>
</dbReference>
<dbReference type="RefSeq" id="WP_003498227.1">
    <property type="nucleotide sequence ID" value="NZ_BAABZD010000005.1"/>
</dbReference>
<dbReference type="EMBL" id="JAINVB010000002">
    <property type="protein sequence ID" value="MCK0088989.1"/>
    <property type="molecule type" value="Genomic_DNA"/>
</dbReference>
<dbReference type="Proteomes" id="UP001300871">
    <property type="component" value="Unassembled WGS sequence"/>
</dbReference>
<dbReference type="PANTHER" id="PTHR46847">
    <property type="entry name" value="D-ALLOSE-BINDING PERIPLASMIC PROTEIN-RELATED"/>
    <property type="match status" value="1"/>
</dbReference>
<comment type="caution">
    <text evidence="6">The sequence shown here is derived from an EMBL/GenBank/DDBJ whole genome shotgun (WGS) entry which is preliminary data.</text>
</comment>
<evidence type="ECO:0000313" key="7">
    <source>
        <dbReference type="EMBL" id="MDB2000605.1"/>
    </source>
</evidence>
<name>A0AAW6AY11_CLOSY</name>
<keyword evidence="3 4" id="KW-0732">Signal</keyword>
<feature type="signal peptide" evidence="4">
    <location>
        <begin position="1"/>
        <end position="21"/>
    </location>
</feature>
<evidence type="ECO:0000313" key="6">
    <source>
        <dbReference type="EMBL" id="MCK0088989.1"/>
    </source>
</evidence>
<dbReference type="Proteomes" id="UP001203136">
    <property type="component" value="Unassembled WGS sequence"/>
</dbReference>
<dbReference type="PROSITE" id="PS51257">
    <property type="entry name" value="PROKAR_LIPOPROTEIN"/>
    <property type="match status" value="1"/>
</dbReference>
<evidence type="ECO:0000259" key="5">
    <source>
        <dbReference type="Pfam" id="PF13407"/>
    </source>
</evidence>
<dbReference type="GO" id="GO:0030313">
    <property type="term" value="C:cell envelope"/>
    <property type="evidence" value="ECO:0007669"/>
    <property type="project" value="UniProtKB-SubCell"/>
</dbReference>
<dbReference type="SUPFAM" id="SSF53822">
    <property type="entry name" value="Periplasmic binding protein-like I"/>
    <property type="match status" value="1"/>
</dbReference>
<evidence type="ECO:0000256" key="1">
    <source>
        <dbReference type="ARBA" id="ARBA00004196"/>
    </source>
</evidence>
<accession>A0AAW6AY11</accession>
<dbReference type="EMBL" id="JAQLGM010000022">
    <property type="protein sequence ID" value="MDB2000605.1"/>
    <property type="molecule type" value="Genomic_DNA"/>
</dbReference>
<dbReference type="GO" id="GO:0030246">
    <property type="term" value="F:carbohydrate binding"/>
    <property type="evidence" value="ECO:0007669"/>
    <property type="project" value="UniProtKB-ARBA"/>
</dbReference>
<evidence type="ECO:0000256" key="3">
    <source>
        <dbReference type="ARBA" id="ARBA00022729"/>
    </source>
</evidence>
<evidence type="ECO:0000256" key="2">
    <source>
        <dbReference type="ARBA" id="ARBA00007639"/>
    </source>
</evidence>